<reference evidence="2" key="1">
    <citation type="journal article" date="2017" name="Nature">
        <title>The sunflower genome provides insights into oil metabolism, flowering and Asterid evolution.</title>
        <authorList>
            <person name="Badouin H."/>
            <person name="Gouzy J."/>
            <person name="Grassa C.J."/>
            <person name="Murat F."/>
            <person name="Staton S.E."/>
            <person name="Cottret L."/>
            <person name="Lelandais-Briere C."/>
            <person name="Owens G.L."/>
            <person name="Carrere S."/>
            <person name="Mayjonade B."/>
            <person name="Legrand L."/>
            <person name="Gill N."/>
            <person name="Kane N.C."/>
            <person name="Bowers J.E."/>
            <person name="Hubner S."/>
            <person name="Bellec A."/>
            <person name="Berard A."/>
            <person name="Berges H."/>
            <person name="Blanchet N."/>
            <person name="Boniface M.C."/>
            <person name="Brunel D."/>
            <person name="Catrice O."/>
            <person name="Chaidir N."/>
            <person name="Claudel C."/>
            <person name="Donnadieu C."/>
            <person name="Faraut T."/>
            <person name="Fievet G."/>
            <person name="Helmstetter N."/>
            <person name="King M."/>
            <person name="Knapp S.J."/>
            <person name="Lai Z."/>
            <person name="Le Paslier M.C."/>
            <person name="Lippi Y."/>
            <person name="Lorenzon L."/>
            <person name="Mandel J.R."/>
            <person name="Marage G."/>
            <person name="Marchand G."/>
            <person name="Marquand E."/>
            <person name="Bret-Mestries E."/>
            <person name="Morien E."/>
            <person name="Nambeesan S."/>
            <person name="Nguyen T."/>
            <person name="Pegot-Espagnet P."/>
            <person name="Pouilly N."/>
            <person name="Raftis F."/>
            <person name="Sallet E."/>
            <person name="Schiex T."/>
            <person name="Thomas J."/>
            <person name="Vandecasteele C."/>
            <person name="Vares D."/>
            <person name="Vear F."/>
            <person name="Vautrin S."/>
            <person name="Crespi M."/>
            <person name="Mangin B."/>
            <person name="Burke J.M."/>
            <person name="Salse J."/>
            <person name="Munos S."/>
            <person name="Vincourt P."/>
            <person name="Rieseberg L.H."/>
            <person name="Langlade N.B."/>
        </authorList>
    </citation>
    <scope>NUCLEOTIDE SEQUENCE [LARGE SCALE GENOMIC DNA]</scope>
    <source>
        <strain evidence="2">cv. SF193</strain>
    </source>
</reference>
<dbReference type="AlphaFoldDB" id="A0A251V8R2"/>
<organism evidence="1 2">
    <name type="scientific">Helianthus annuus</name>
    <name type="common">Common sunflower</name>
    <dbReference type="NCBI Taxonomy" id="4232"/>
    <lineage>
        <taxon>Eukaryota</taxon>
        <taxon>Viridiplantae</taxon>
        <taxon>Streptophyta</taxon>
        <taxon>Embryophyta</taxon>
        <taxon>Tracheophyta</taxon>
        <taxon>Spermatophyta</taxon>
        <taxon>Magnoliopsida</taxon>
        <taxon>eudicotyledons</taxon>
        <taxon>Gunneridae</taxon>
        <taxon>Pentapetalae</taxon>
        <taxon>asterids</taxon>
        <taxon>campanulids</taxon>
        <taxon>Asterales</taxon>
        <taxon>Asteraceae</taxon>
        <taxon>Asteroideae</taxon>
        <taxon>Heliantheae alliance</taxon>
        <taxon>Heliantheae</taxon>
        <taxon>Helianthus</taxon>
    </lineage>
</organism>
<name>A0A251V8R2_HELAN</name>
<sequence>MNQSKDIAASSSIRWCHDIGGEHATNKPLIKTIEVIALSSYEEKDEQFKEQVKMIEVSRKSEHATQANGEGGSLA</sequence>
<evidence type="ECO:0000313" key="2">
    <source>
        <dbReference type="Proteomes" id="UP000215914"/>
    </source>
</evidence>
<dbReference type="Proteomes" id="UP000215914">
    <property type="component" value="Chromosome 3"/>
</dbReference>
<proteinExistence type="predicted"/>
<keyword evidence="2" id="KW-1185">Reference proteome</keyword>
<dbReference type="InParanoid" id="A0A251V8R2"/>
<accession>A0A251V8R2</accession>
<protein>
    <submittedName>
        <fullName evidence="1">Uncharacterized protein</fullName>
    </submittedName>
</protein>
<gene>
    <name evidence="1" type="ORF">HannXRQ_Chr03g0070651</name>
</gene>
<evidence type="ECO:0000313" key="1">
    <source>
        <dbReference type="EMBL" id="OTG31001.1"/>
    </source>
</evidence>
<dbReference type="EMBL" id="CM007892">
    <property type="protein sequence ID" value="OTG31001.1"/>
    <property type="molecule type" value="Genomic_DNA"/>
</dbReference>